<dbReference type="Proteomes" id="UP000000467">
    <property type="component" value="Chromosome"/>
</dbReference>
<evidence type="ECO:0000313" key="13">
    <source>
        <dbReference type="Proteomes" id="UP000000467"/>
    </source>
</evidence>
<dbReference type="Gene3D" id="6.10.250.690">
    <property type="match status" value="1"/>
</dbReference>
<dbReference type="GO" id="GO:0032993">
    <property type="term" value="C:protein-DNA complex"/>
    <property type="evidence" value="ECO:0007669"/>
    <property type="project" value="TreeGrafter"/>
</dbReference>
<dbReference type="InterPro" id="IPR011006">
    <property type="entry name" value="CheY-like_superfamily"/>
</dbReference>
<dbReference type="STRING" id="1089553.Tph_c02430"/>
<dbReference type="InterPro" id="IPR036388">
    <property type="entry name" value="WH-like_DNA-bd_sf"/>
</dbReference>
<keyword evidence="6" id="KW-0804">Transcription</keyword>
<dbReference type="SMART" id="SM00448">
    <property type="entry name" value="REC"/>
    <property type="match status" value="1"/>
</dbReference>
<evidence type="ECO:0000256" key="5">
    <source>
        <dbReference type="ARBA" id="ARBA00023125"/>
    </source>
</evidence>
<dbReference type="PANTHER" id="PTHR48111">
    <property type="entry name" value="REGULATOR OF RPOS"/>
    <property type="match status" value="1"/>
</dbReference>
<sequence>MRVLIVEDERSLVKGLKYALEKEGYRVSAAYDGKEALEFLRHNRVDLIILDLMLPEIDGLEVCRRLRQRDNTPIIMLTARGDDVDKIVGLELGADDYLAKPFNTRELIARMRAVLRRTASSAQQPGPARGVLTFGGLEIDPGRRRVTVEGRPVELTAREFDLLLTLARRPGLTFTREMLLDQVWGEDYFGDSRVVDVYIRRVREKIEPDPARPRWIITKWGVGYVFADEEG</sequence>
<dbReference type="InterPro" id="IPR039420">
    <property type="entry name" value="WalR-like"/>
</dbReference>
<dbReference type="PANTHER" id="PTHR48111:SF1">
    <property type="entry name" value="TWO-COMPONENT RESPONSE REGULATOR ORR33"/>
    <property type="match status" value="1"/>
</dbReference>
<keyword evidence="3" id="KW-0902">Two-component regulatory system</keyword>
<proteinExistence type="predicted"/>
<dbReference type="GO" id="GO:0006355">
    <property type="term" value="P:regulation of DNA-templated transcription"/>
    <property type="evidence" value="ECO:0007669"/>
    <property type="project" value="InterPro"/>
</dbReference>
<feature type="domain" description="OmpR/PhoB-type" evidence="11">
    <location>
        <begin position="129"/>
        <end position="228"/>
    </location>
</feature>
<accession>K4LET1</accession>
<dbReference type="Pfam" id="PF00072">
    <property type="entry name" value="Response_reg"/>
    <property type="match status" value="1"/>
</dbReference>
<dbReference type="GO" id="GO:0005829">
    <property type="term" value="C:cytosol"/>
    <property type="evidence" value="ECO:0007669"/>
    <property type="project" value="TreeGrafter"/>
</dbReference>
<protein>
    <recommendedName>
        <fullName evidence="1">Stage 0 sporulation protein A homolog</fullName>
    </recommendedName>
</protein>
<comment type="function">
    <text evidence="7">May play the central regulatory role in sporulation. It may be an element of the effector pathway responsible for the activation of sporulation genes in response to nutritional stress. Spo0A may act in concert with spo0H (a sigma factor) to control the expression of some genes that are critical to the sporulation process.</text>
</comment>
<dbReference type="FunFam" id="3.40.50.2300:FF:000001">
    <property type="entry name" value="DNA-binding response regulator PhoB"/>
    <property type="match status" value="1"/>
</dbReference>
<keyword evidence="4" id="KW-0805">Transcription regulation</keyword>
<dbReference type="KEGG" id="tpz:Tph_c02430"/>
<evidence type="ECO:0000256" key="2">
    <source>
        <dbReference type="ARBA" id="ARBA00022553"/>
    </source>
</evidence>
<dbReference type="EMBL" id="CP003732">
    <property type="protein sequence ID" value="AFV10490.1"/>
    <property type="molecule type" value="Genomic_DNA"/>
</dbReference>
<feature type="DNA-binding region" description="OmpR/PhoB-type" evidence="9">
    <location>
        <begin position="129"/>
        <end position="228"/>
    </location>
</feature>
<dbReference type="AlphaFoldDB" id="K4LET1"/>
<dbReference type="SMART" id="SM00862">
    <property type="entry name" value="Trans_reg_C"/>
    <property type="match status" value="1"/>
</dbReference>
<dbReference type="InterPro" id="IPR016032">
    <property type="entry name" value="Sig_transdc_resp-reg_C-effctor"/>
</dbReference>
<evidence type="ECO:0000256" key="4">
    <source>
        <dbReference type="ARBA" id="ARBA00023015"/>
    </source>
</evidence>
<feature type="modified residue" description="4-aspartylphosphate" evidence="8">
    <location>
        <position position="51"/>
    </location>
</feature>
<keyword evidence="13" id="KW-1185">Reference proteome</keyword>
<evidence type="ECO:0000256" key="9">
    <source>
        <dbReference type="PROSITE-ProRule" id="PRU01091"/>
    </source>
</evidence>
<evidence type="ECO:0000259" key="10">
    <source>
        <dbReference type="PROSITE" id="PS50110"/>
    </source>
</evidence>
<dbReference type="SUPFAM" id="SSF46894">
    <property type="entry name" value="C-terminal effector domain of the bipartite response regulators"/>
    <property type="match status" value="1"/>
</dbReference>
<reference evidence="12 13" key="1">
    <citation type="journal article" date="2012" name="BMC Genomics">
        <title>Genome-guided analysis of physiological and morphological traits of the fermentative acetate oxidizer Thermacetogenium phaeum.</title>
        <authorList>
            <person name="Oehler D."/>
            <person name="Poehlein A."/>
            <person name="Leimbach A."/>
            <person name="Muller N."/>
            <person name="Daniel R."/>
            <person name="Gottschalk G."/>
            <person name="Schink B."/>
        </authorList>
    </citation>
    <scope>NUCLEOTIDE SEQUENCE [LARGE SCALE GENOMIC DNA]</scope>
    <source>
        <strain evidence="13">ATCC BAA-254 / DSM 26808 / PB</strain>
    </source>
</reference>
<evidence type="ECO:0000256" key="8">
    <source>
        <dbReference type="PROSITE-ProRule" id="PRU00169"/>
    </source>
</evidence>
<dbReference type="GO" id="GO:0000976">
    <property type="term" value="F:transcription cis-regulatory region binding"/>
    <property type="evidence" value="ECO:0007669"/>
    <property type="project" value="TreeGrafter"/>
</dbReference>
<evidence type="ECO:0000256" key="3">
    <source>
        <dbReference type="ARBA" id="ARBA00023012"/>
    </source>
</evidence>
<dbReference type="Gene3D" id="3.40.50.2300">
    <property type="match status" value="1"/>
</dbReference>
<dbReference type="eggNOG" id="COG0745">
    <property type="taxonomic scope" value="Bacteria"/>
</dbReference>
<keyword evidence="5 9" id="KW-0238">DNA-binding</keyword>
<dbReference type="GO" id="GO:0000156">
    <property type="term" value="F:phosphorelay response regulator activity"/>
    <property type="evidence" value="ECO:0007669"/>
    <property type="project" value="TreeGrafter"/>
</dbReference>
<dbReference type="Pfam" id="PF00486">
    <property type="entry name" value="Trans_reg_C"/>
    <property type="match status" value="1"/>
</dbReference>
<evidence type="ECO:0000313" key="12">
    <source>
        <dbReference type="EMBL" id="AFV10490.1"/>
    </source>
</evidence>
<organism evidence="12 13">
    <name type="scientific">Thermacetogenium phaeum (strain ATCC BAA-254 / DSM 26808 / PB)</name>
    <dbReference type="NCBI Taxonomy" id="1089553"/>
    <lineage>
        <taxon>Bacteria</taxon>
        <taxon>Bacillati</taxon>
        <taxon>Bacillota</taxon>
        <taxon>Clostridia</taxon>
        <taxon>Thermoanaerobacterales</taxon>
        <taxon>Thermoanaerobacteraceae</taxon>
        <taxon>Thermacetogenium</taxon>
    </lineage>
</organism>
<feature type="domain" description="Response regulatory" evidence="10">
    <location>
        <begin position="2"/>
        <end position="115"/>
    </location>
</feature>
<evidence type="ECO:0000259" key="11">
    <source>
        <dbReference type="PROSITE" id="PS51755"/>
    </source>
</evidence>
<gene>
    <name evidence="12" type="primary">yycF</name>
    <name evidence="12" type="ordered locus">Tph_c02430</name>
</gene>
<dbReference type="PROSITE" id="PS51755">
    <property type="entry name" value="OMPR_PHOB"/>
    <property type="match status" value="1"/>
</dbReference>
<keyword evidence="2 8" id="KW-0597">Phosphoprotein</keyword>
<dbReference type="CDD" id="cd00383">
    <property type="entry name" value="trans_reg_C"/>
    <property type="match status" value="1"/>
</dbReference>
<dbReference type="HOGENOM" id="CLU_000445_30_4_9"/>
<evidence type="ECO:0000256" key="1">
    <source>
        <dbReference type="ARBA" id="ARBA00018672"/>
    </source>
</evidence>
<evidence type="ECO:0000256" key="6">
    <source>
        <dbReference type="ARBA" id="ARBA00023163"/>
    </source>
</evidence>
<dbReference type="SUPFAM" id="SSF52172">
    <property type="entry name" value="CheY-like"/>
    <property type="match status" value="1"/>
</dbReference>
<dbReference type="PROSITE" id="PS50110">
    <property type="entry name" value="RESPONSE_REGULATORY"/>
    <property type="match status" value="1"/>
</dbReference>
<dbReference type="Gene3D" id="1.10.10.10">
    <property type="entry name" value="Winged helix-like DNA-binding domain superfamily/Winged helix DNA-binding domain"/>
    <property type="match status" value="1"/>
</dbReference>
<dbReference type="FunFam" id="1.10.10.10:FF:000018">
    <property type="entry name" value="DNA-binding response regulator ResD"/>
    <property type="match status" value="1"/>
</dbReference>
<dbReference type="InterPro" id="IPR001789">
    <property type="entry name" value="Sig_transdc_resp-reg_receiver"/>
</dbReference>
<evidence type="ECO:0000256" key="7">
    <source>
        <dbReference type="ARBA" id="ARBA00024867"/>
    </source>
</evidence>
<name>K4LET1_THEPS</name>
<dbReference type="InterPro" id="IPR001867">
    <property type="entry name" value="OmpR/PhoB-type_DNA-bd"/>
</dbReference>